<feature type="compositionally biased region" description="Basic and acidic residues" evidence="4">
    <location>
        <begin position="912"/>
        <end position="925"/>
    </location>
</feature>
<dbReference type="PANTHER" id="PTHR11073:SF1">
    <property type="entry name" value="CALNEXIN 14D-RELATED"/>
    <property type="match status" value="1"/>
</dbReference>
<dbReference type="OrthoDB" id="3260094at2759"/>
<evidence type="ECO:0000256" key="3">
    <source>
        <dbReference type="ARBA" id="ARBA00022824"/>
    </source>
</evidence>
<reference evidence="6 7" key="1">
    <citation type="submission" date="2019-02" db="EMBL/GenBank/DDBJ databases">
        <title>Genome sequencing of the rare red list fungi Bondarzewia mesenterica.</title>
        <authorList>
            <person name="Buettner E."/>
            <person name="Kellner H."/>
        </authorList>
    </citation>
    <scope>NUCLEOTIDE SEQUENCE [LARGE SCALE GENOMIC DNA]</scope>
    <source>
        <strain evidence="6 7">DSM 108281</strain>
    </source>
</reference>
<organism evidence="6 7">
    <name type="scientific">Bondarzewia mesenterica</name>
    <dbReference type="NCBI Taxonomy" id="1095465"/>
    <lineage>
        <taxon>Eukaryota</taxon>
        <taxon>Fungi</taxon>
        <taxon>Dikarya</taxon>
        <taxon>Basidiomycota</taxon>
        <taxon>Agaricomycotina</taxon>
        <taxon>Agaricomycetes</taxon>
        <taxon>Russulales</taxon>
        <taxon>Bondarzewiaceae</taxon>
        <taxon>Bondarzewia</taxon>
    </lineage>
</organism>
<gene>
    <name evidence="6" type="ORF">EW146_g9612</name>
</gene>
<evidence type="ECO:0000313" key="6">
    <source>
        <dbReference type="EMBL" id="THH06436.1"/>
    </source>
</evidence>
<dbReference type="SUPFAM" id="SSF56112">
    <property type="entry name" value="Protein kinase-like (PK-like)"/>
    <property type="match status" value="1"/>
</dbReference>
<keyword evidence="3" id="KW-0256">Endoplasmic reticulum</keyword>
<name>A0A4S4L4R6_9AGAM</name>
<evidence type="ECO:0000256" key="4">
    <source>
        <dbReference type="SAM" id="MobiDB-lite"/>
    </source>
</evidence>
<sequence length="1314" mass="146568">MARPSTPPRSHAPFANDTPSVAKHSLTAKSIHGNLSEGRQAVIEDLGHSVPQVPVQFFIQHILPPLRRGLHGHRIDNIIRALKGGPRPAISQKGRWRGFPSDPITSGFTEENTFRPLVQVVEAICTAATRYLGATQRLLDFVHNPNSAPHSQQRDNLSRPDGYFILRRRSAETQWKDIAASAEYKKGYSLDDPCDNMKKILWSMNHTLREDPRRRFALGFTIENTNMRLWFSSRAETLATEPFNFITDHKFVVHFFLSMMYADEVQVGWDPTIATHEVGGKIQYDYTVRSARDGTEMVYRTKEMLSDIGADALRGRGTRVWKVVKLEGGEENEGGKYPGGTAKSVPASDVTERLEECLLTVECHGDVYIGGVLDHTRDLMTHGEKVETSTEISTQRQEMKSGGSKVAKGSHIAAEDYHAQQKAKRIKYHPKVHYRIVFKEVCDQLHSITSLSAVFHVLSWAAIGLSAIHQCGWVHRDISIGNILVLNSRAKISDLEYAKKVEHDRTHDIRTGTAAFMSVETASQCYKFMPMETKSKINREFDFRVVSDASRRARTSRPLTTGHRTQALSKRPPYKYNPLHDLESIWWVAVYLVVNKEVINQDEDGSQREVAERAEHQREWANSLFDSLIGRVDLLRTPEQFTLQVPMLHPSVRWIGFDILDNARSLLVAQYTEVEKDLTSITETVADGLHIPFFKLFNEAALLLENDNIEIGPLRNPPAISNARRGSIDEPHRRRVAILDASTRSGIKRKAENLEPEEDSHDEGINERSTAMHRVSTRSVKRAKSSHLDVLGGDDAGTGGSSSRTGSGIERNSVDRREKDRQPKNEVHGTETDASSLWSAGKRKRKDVEDNLDGEENDERLTAALRTSTRSGKKLKSSHRAGANQPKDDVRQPEVAGSPSSMQRVVKRKRRDVGEDHNDEEHSECSKAVLRVSTRSSKKVKSSHRASIVADGAGASQFKDDVQQLEVAGSPPSTRRKVKQTRRDVGKGHDDEEHDERSTAMGMVSTRSSKKTKSSHRDVPGEDPATDPSGPKEPSTPVIEGELDLVAKSKAAHLAISAPFSEPLDFSETPLVMQYEVEYQKGGNCGGGYLGTRSCASRTASCAPMARPTRRPGRTMKLLEDGYQTSGKEFSDETTWVVMFGPDLTCPGTKNYFIFRHKNPITGEYEEKHLILPPKPSIEKTTNLYTLVLHQYIMRAHAEHVAALKIEAANRVSMLMREGMLTTIMHTRGGRAVCPTIEKTRGEMRLQSDVVVLRGRSENRLPLTGDGHPLFLTSEPNPSAAHLERGTSDASPTSPSIHTLASQFGARIVDVSEG</sequence>
<dbReference type="Proteomes" id="UP000310158">
    <property type="component" value="Unassembled WGS sequence"/>
</dbReference>
<dbReference type="GO" id="GO:0051082">
    <property type="term" value="F:unfolded protein binding"/>
    <property type="evidence" value="ECO:0007669"/>
    <property type="project" value="InterPro"/>
</dbReference>
<dbReference type="GO" id="GO:0005509">
    <property type="term" value="F:calcium ion binding"/>
    <property type="evidence" value="ECO:0007669"/>
    <property type="project" value="InterPro"/>
</dbReference>
<dbReference type="Gene3D" id="2.60.120.200">
    <property type="match status" value="1"/>
</dbReference>
<dbReference type="SUPFAM" id="SSF49899">
    <property type="entry name" value="Concanavalin A-like lectins/glucanases"/>
    <property type="match status" value="1"/>
</dbReference>
<feature type="compositionally biased region" description="Basic and acidic residues" evidence="4">
    <location>
        <begin position="981"/>
        <end position="998"/>
    </location>
</feature>
<comment type="similarity">
    <text evidence="2">Belongs to the calreticulin family.</text>
</comment>
<proteinExistence type="inferred from homology"/>
<evidence type="ECO:0000313" key="7">
    <source>
        <dbReference type="Proteomes" id="UP000310158"/>
    </source>
</evidence>
<dbReference type="GO" id="GO:0005789">
    <property type="term" value="C:endoplasmic reticulum membrane"/>
    <property type="evidence" value="ECO:0007669"/>
    <property type="project" value="TreeGrafter"/>
</dbReference>
<protein>
    <recommendedName>
        <fullName evidence="5">Fungal-type protein kinase domain-containing protein</fullName>
    </recommendedName>
</protein>
<feature type="region of interest" description="Disordered" evidence="4">
    <location>
        <begin position="718"/>
        <end position="954"/>
    </location>
</feature>
<keyword evidence="7" id="KW-1185">Reference proteome</keyword>
<evidence type="ECO:0000256" key="1">
    <source>
        <dbReference type="ARBA" id="ARBA00004240"/>
    </source>
</evidence>
<evidence type="ECO:0000259" key="5">
    <source>
        <dbReference type="Pfam" id="PF17667"/>
    </source>
</evidence>
<dbReference type="EMBL" id="SGPL01000880">
    <property type="protein sequence ID" value="THH06436.1"/>
    <property type="molecule type" value="Genomic_DNA"/>
</dbReference>
<comment type="caution">
    <text evidence="6">The sequence shown here is derived from an EMBL/GenBank/DDBJ whole genome shotgun (WGS) entry which is preliminary data.</text>
</comment>
<feature type="domain" description="Fungal-type protein kinase" evidence="5">
    <location>
        <begin position="169"/>
        <end position="592"/>
    </location>
</feature>
<feature type="region of interest" description="Disordered" evidence="4">
    <location>
        <begin position="1"/>
        <end position="20"/>
    </location>
</feature>
<dbReference type="InterPro" id="IPR040976">
    <property type="entry name" value="Pkinase_fungal"/>
</dbReference>
<dbReference type="GO" id="GO:0006457">
    <property type="term" value="P:protein folding"/>
    <property type="evidence" value="ECO:0007669"/>
    <property type="project" value="InterPro"/>
</dbReference>
<feature type="region of interest" description="Disordered" evidence="4">
    <location>
        <begin position="1276"/>
        <end position="1296"/>
    </location>
</feature>
<dbReference type="InterPro" id="IPR013320">
    <property type="entry name" value="ConA-like_dom_sf"/>
</dbReference>
<dbReference type="Pfam" id="PF17667">
    <property type="entry name" value="Pkinase_fungal"/>
    <property type="match status" value="1"/>
</dbReference>
<evidence type="ECO:0000256" key="2">
    <source>
        <dbReference type="ARBA" id="ARBA00010983"/>
    </source>
</evidence>
<feature type="region of interest" description="Disordered" evidence="4">
    <location>
        <begin position="966"/>
        <end position="1037"/>
    </location>
</feature>
<accession>A0A4S4L4R6</accession>
<feature type="compositionally biased region" description="Basic and acidic residues" evidence="4">
    <location>
        <begin position="812"/>
        <end position="831"/>
    </location>
</feature>
<dbReference type="PANTHER" id="PTHR11073">
    <property type="entry name" value="CALRETICULIN AND CALNEXIN"/>
    <property type="match status" value="1"/>
</dbReference>
<dbReference type="InterPro" id="IPR001580">
    <property type="entry name" value="Calret/calnex"/>
</dbReference>
<comment type="subcellular location">
    <subcellularLocation>
        <location evidence="1">Endoplasmic reticulum</location>
    </subcellularLocation>
</comment>
<dbReference type="GO" id="GO:0036503">
    <property type="term" value="P:ERAD pathway"/>
    <property type="evidence" value="ECO:0007669"/>
    <property type="project" value="TreeGrafter"/>
</dbReference>
<dbReference type="Gene3D" id="1.10.510.10">
    <property type="entry name" value="Transferase(Phosphotransferase) domain 1"/>
    <property type="match status" value="1"/>
</dbReference>
<feature type="compositionally biased region" description="Basic residues" evidence="4">
    <location>
        <begin position="775"/>
        <end position="785"/>
    </location>
</feature>
<dbReference type="Pfam" id="PF00262">
    <property type="entry name" value="Calreticulin"/>
    <property type="match status" value="2"/>
</dbReference>
<dbReference type="InterPro" id="IPR011009">
    <property type="entry name" value="Kinase-like_dom_sf"/>
</dbReference>